<evidence type="ECO:0000313" key="1">
    <source>
        <dbReference type="EMBL" id="MDU9691142.1"/>
    </source>
</evidence>
<dbReference type="EMBL" id="JAPTGD010000001">
    <property type="protein sequence ID" value="MDU9691142.1"/>
    <property type="molecule type" value="Genomic_DNA"/>
</dbReference>
<evidence type="ECO:0000313" key="2">
    <source>
        <dbReference type="Proteomes" id="UP001269400"/>
    </source>
</evidence>
<sequence length="75" mass="8976">MTEKEKQVNILFKDFLLFILKTILLDIAEGDVNSFALDNKTLLDQSKDYCWPMDYEHIEELINYIKGNNDHYYKL</sequence>
<dbReference type="RefSeq" id="WP_115654142.1">
    <property type="nucleotide sequence ID" value="NZ_CP146499.1"/>
</dbReference>
<comment type="caution">
    <text evidence="1">The sequence shown here is derived from an EMBL/GenBank/DDBJ whole genome shotgun (WGS) entry which is preliminary data.</text>
</comment>
<gene>
    <name evidence="1" type="ORF">O0Q50_08190</name>
</gene>
<organism evidence="1 2">
    <name type="scientific">Priestia aryabhattai</name>
    <name type="common">Bacillus aryabhattai</name>
    <dbReference type="NCBI Taxonomy" id="412384"/>
    <lineage>
        <taxon>Bacteria</taxon>
        <taxon>Bacillati</taxon>
        <taxon>Bacillota</taxon>
        <taxon>Bacilli</taxon>
        <taxon>Bacillales</taxon>
        <taxon>Bacillaceae</taxon>
        <taxon>Priestia</taxon>
    </lineage>
</organism>
<protein>
    <submittedName>
        <fullName evidence="1">Uncharacterized protein</fullName>
    </submittedName>
</protein>
<dbReference type="AlphaFoldDB" id="A0AAX6N5J1"/>
<dbReference type="Proteomes" id="UP001269400">
    <property type="component" value="Unassembled WGS sequence"/>
</dbReference>
<name>A0AAX6N5J1_PRIAR</name>
<reference evidence="1" key="2">
    <citation type="submission" date="2022-12" db="EMBL/GenBank/DDBJ databases">
        <authorList>
            <person name="Dechsakulwatana C."/>
            <person name="Rungsihiranrut A."/>
            <person name="Muangchinda C."/>
            <person name="Ningthoujam R."/>
            <person name="Klankeo P."/>
            <person name="Pinyakong O."/>
        </authorList>
    </citation>
    <scope>NUCLEOTIDE SEQUENCE</scope>
    <source>
        <strain evidence="1">TL01-2</strain>
    </source>
</reference>
<reference evidence="1" key="1">
    <citation type="journal article" date="2022" name="J Environ Chem Eng">
        <title>Biodegradation of petroleum oil using a constructed nonpathogenic and heavy metal-tolerant bacterial consortium isolated from marine sponges.</title>
        <authorList>
            <person name="Dechsakulwatana C."/>
            <person name="Rungsihiranrut A."/>
            <person name="Muangchinda C."/>
            <person name="Ningthoujam R."/>
            <person name="Klankeo P."/>
            <person name="Pinyakong O."/>
        </authorList>
    </citation>
    <scope>NUCLEOTIDE SEQUENCE</scope>
    <source>
        <strain evidence="1">TL01-2</strain>
    </source>
</reference>
<accession>A0AAX6N5J1</accession>
<proteinExistence type="predicted"/>